<sequence length="230" mass="25876">MLFRYLNDYYAVGISLKTVIFFSSDIIQQDQRESQDTPVCTIFVGEDDFMDDDLLDATGLPNQQGPHSRAANNSAVVAIFEEPTVRYNQERYTPNGAGTFGSISGTGGISRASTSKGAGNILSPLENINRNFIPVRGSTSKAAVHRDFSPLGSHKSSEKRRKRQLKLANENMQENSVPSGSHIREDTNIMLSDLLIQEARKRVEHFKNLCQEDEERRANFREKEELDKNF</sequence>
<organism evidence="2 4">
    <name type="scientific">Petrolisthes cinctipes</name>
    <name type="common">Flat porcelain crab</name>
    <dbReference type="NCBI Taxonomy" id="88211"/>
    <lineage>
        <taxon>Eukaryota</taxon>
        <taxon>Metazoa</taxon>
        <taxon>Ecdysozoa</taxon>
        <taxon>Arthropoda</taxon>
        <taxon>Crustacea</taxon>
        <taxon>Multicrustacea</taxon>
        <taxon>Malacostraca</taxon>
        <taxon>Eumalacostraca</taxon>
        <taxon>Eucarida</taxon>
        <taxon>Decapoda</taxon>
        <taxon>Pleocyemata</taxon>
        <taxon>Anomura</taxon>
        <taxon>Galatheoidea</taxon>
        <taxon>Porcellanidae</taxon>
        <taxon>Petrolisthes</taxon>
    </lineage>
</organism>
<protein>
    <submittedName>
        <fullName evidence="2">Uncharacterized protein</fullName>
    </submittedName>
</protein>
<feature type="coiled-coil region" evidence="1">
    <location>
        <begin position="155"/>
        <end position="216"/>
    </location>
</feature>
<evidence type="ECO:0000256" key="1">
    <source>
        <dbReference type="SAM" id="Coils"/>
    </source>
</evidence>
<reference evidence="2" key="1">
    <citation type="submission" date="2023-10" db="EMBL/GenBank/DDBJ databases">
        <title>Genome assemblies of two species of porcelain crab, Petrolisthes cinctipes and Petrolisthes manimaculis (Anomura: Porcellanidae).</title>
        <authorList>
            <person name="Angst P."/>
        </authorList>
    </citation>
    <scope>NUCLEOTIDE SEQUENCE</scope>
    <source>
        <strain evidence="2">PB745_01</strain>
        <tissue evidence="2">Gill</tissue>
    </source>
</reference>
<evidence type="ECO:0000313" key="2">
    <source>
        <dbReference type="EMBL" id="KAK3869745.1"/>
    </source>
</evidence>
<dbReference type="EMBL" id="JAWQEG010001384">
    <property type="protein sequence ID" value="KAK3879868.1"/>
    <property type="molecule type" value="Genomic_DNA"/>
</dbReference>
<evidence type="ECO:0000313" key="3">
    <source>
        <dbReference type="EMBL" id="KAK3879868.1"/>
    </source>
</evidence>
<dbReference type="AlphaFoldDB" id="A0AAE1F8Y7"/>
<gene>
    <name evidence="3" type="ORF">Pcinc_015594</name>
    <name evidence="2" type="ORF">Pcinc_024973</name>
</gene>
<comment type="caution">
    <text evidence="2">The sequence shown here is derived from an EMBL/GenBank/DDBJ whole genome shotgun (WGS) entry which is preliminary data.</text>
</comment>
<dbReference type="EMBL" id="JAWQEG010002789">
    <property type="protein sequence ID" value="KAK3869745.1"/>
    <property type="molecule type" value="Genomic_DNA"/>
</dbReference>
<name>A0AAE1F8Y7_PETCI</name>
<keyword evidence="1" id="KW-0175">Coiled coil</keyword>
<dbReference type="Proteomes" id="UP001286313">
    <property type="component" value="Unassembled WGS sequence"/>
</dbReference>
<proteinExistence type="predicted"/>
<keyword evidence="4" id="KW-1185">Reference proteome</keyword>
<evidence type="ECO:0000313" key="4">
    <source>
        <dbReference type="Proteomes" id="UP001286313"/>
    </source>
</evidence>
<accession>A0AAE1F8Y7</accession>